<organism evidence="1 2">
    <name type="scientific">Clostridium chromiireducens</name>
    <dbReference type="NCBI Taxonomy" id="225345"/>
    <lineage>
        <taxon>Bacteria</taxon>
        <taxon>Bacillati</taxon>
        <taxon>Bacillota</taxon>
        <taxon>Clostridia</taxon>
        <taxon>Eubacteriales</taxon>
        <taxon>Clostridiaceae</taxon>
        <taxon>Clostridium</taxon>
    </lineage>
</organism>
<keyword evidence="2" id="KW-1185">Reference proteome</keyword>
<proteinExistence type="predicted"/>
<reference evidence="1 2" key="1">
    <citation type="submission" date="2017-03" db="EMBL/GenBank/DDBJ databases">
        <title>Genome sequence of Clostridium chromiireducens DSM 23318.</title>
        <authorList>
            <person name="Poehlein A."/>
            <person name="Daniel R."/>
        </authorList>
    </citation>
    <scope>NUCLEOTIDE SEQUENCE [LARGE SCALE GENOMIC DNA]</scope>
    <source>
        <strain evidence="1 2">DSM 23318</strain>
    </source>
</reference>
<protein>
    <submittedName>
        <fullName evidence="1">Uncharacterized protein</fullName>
    </submittedName>
</protein>
<accession>A0A1V4II69</accession>
<evidence type="ECO:0000313" key="1">
    <source>
        <dbReference type="EMBL" id="OPJ59524.1"/>
    </source>
</evidence>
<sequence length="59" mass="7015">MDILDLEDQLDEKTKLLISEMEKEIETKDKEIYDLKKELAFLKGQIINKNRRIFGQSSE</sequence>
<dbReference type="EMBL" id="MZGT01000050">
    <property type="protein sequence ID" value="OPJ59524.1"/>
    <property type="molecule type" value="Genomic_DNA"/>
</dbReference>
<gene>
    <name evidence="1" type="ORF">CLCHR_34070</name>
</gene>
<dbReference type="RefSeq" id="WP_242966139.1">
    <property type="nucleotide sequence ID" value="NZ_MZGT01000050.1"/>
</dbReference>
<evidence type="ECO:0000313" key="2">
    <source>
        <dbReference type="Proteomes" id="UP000191056"/>
    </source>
</evidence>
<dbReference type="Proteomes" id="UP000191056">
    <property type="component" value="Unassembled WGS sequence"/>
</dbReference>
<dbReference type="AlphaFoldDB" id="A0A1V4II69"/>
<name>A0A1V4II69_9CLOT</name>
<comment type="caution">
    <text evidence="1">The sequence shown here is derived from an EMBL/GenBank/DDBJ whole genome shotgun (WGS) entry which is preliminary data.</text>
</comment>